<dbReference type="AlphaFoldDB" id="A0A4E0QY07"/>
<dbReference type="Gene3D" id="1.20.1290.10">
    <property type="entry name" value="AhpD-like"/>
    <property type="match status" value="1"/>
</dbReference>
<dbReference type="InterPro" id="IPR003779">
    <property type="entry name" value="CMD-like"/>
</dbReference>
<name>A0A4E0QY07_9EURY</name>
<evidence type="ECO:0000259" key="1">
    <source>
        <dbReference type="Pfam" id="PF02627"/>
    </source>
</evidence>
<dbReference type="Proteomes" id="UP000297295">
    <property type="component" value="Unassembled WGS sequence"/>
</dbReference>
<evidence type="ECO:0000313" key="2">
    <source>
        <dbReference type="EMBL" id="TGC08440.1"/>
    </source>
</evidence>
<dbReference type="InterPro" id="IPR004675">
    <property type="entry name" value="AhpD_core"/>
</dbReference>
<dbReference type="RefSeq" id="WP_135389978.1">
    <property type="nucleotide sequence ID" value="NZ_PGGK01000009.1"/>
</dbReference>
<evidence type="ECO:0000313" key="3">
    <source>
        <dbReference type="Proteomes" id="UP000297295"/>
    </source>
</evidence>
<accession>A0A4E0QY07</accession>
<reference evidence="2 3" key="1">
    <citation type="submission" date="2017-11" db="EMBL/GenBank/DDBJ databases">
        <title>Isolation and Characterization of Methanogenic Archaea from Saline Meromictic Lake at Siberia.</title>
        <authorList>
            <person name="Shen Y."/>
            <person name="Huang H.-H."/>
            <person name="Lai M.-C."/>
            <person name="Chen S.-C."/>
        </authorList>
    </citation>
    <scope>NUCLEOTIDE SEQUENCE [LARGE SCALE GENOMIC DNA]</scope>
    <source>
        <strain evidence="2 3">SY-01</strain>
    </source>
</reference>
<dbReference type="InterPro" id="IPR029032">
    <property type="entry name" value="AhpD-like"/>
</dbReference>
<organism evidence="2 3">
    <name type="scientific">Methanolobus halotolerans</name>
    <dbReference type="NCBI Taxonomy" id="2052935"/>
    <lineage>
        <taxon>Archaea</taxon>
        <taxon>Methanobacteriati</taxon>
        <taxon>Methanobacteriota</taxon>
        <taxon>Stenosarchaea group</taxon>
        <taxon>Methanomicrobia</taxon>
        <taxon>Methanosarcinales</taxon>
        <taxon>Methanosarcinaceae</taxon>
        <taxon>Methanolobus</taxon>
    </lineage>
</organism>
<proteinExistence type="predicted"/>
<keyword evidence="3" id="KW-1185">Reference proteome</keyword>
<dbReference type="EMBL" id="PGGK01000009">
    <property type="protein sequence ID" value="TGC08440.1"/>
    <property type="molecule type" value="Genomic_DNA"/>
</dbReference>
<dbReference type="Pfam" id="PF02627">
    <property type="entry name" value="CMD"/>
    <property type="match status" value="1"/>
</dbReference>
<feature type="domain" description="Carboxymuconolactone decarboxylase-like" evidence="1">
    <location>
        <begin position="16"/>
        <end position="79"/>
    </location>
</feature>
<sequence length="94" mass="10374">MHDQKKIDEIDKKIGFTSMKDAIMKDGAIDRRTKKLLAISSAVAVGCDKCFSTNKKLAKDAGISDEEIEEAILVASLIRLGSGLNYNWKTINDE</sequence>
<protein>
    <submittedName>
        <fullName evidence="2">Carboxymuconolactone decarboxylase family protein</fullName>
    </submittedName>
</protein>
<dbReference type="GO" id="GO:0051920">
    <property type="term" value="F:peroxiredoxin activity"/>
    <property type="evidence" value="ECO:0007669"/>
    <property type="project" value="InterPro"/>
</dbReference>
<comment type="caution">
    <text evidence="2">The sequence shown here is derived from an EMBL/GenBank/DDBJ whole genome shotgun (WGS) entry which is preliminary data.</text>
</comment>
<dbReference type="NCBIfam" id="TIGR00778">
    <property type="entry name" value="ahpD_dom"/>
    <property type="match status" value="1"/>
</dbReference>
<dbReference type="OrthoDB" id="111898at2157"/>
<dbReference type="SUPFAM" id="SSF69118">
    <property type="entry name" value="AhpD-like"/>
    <property type="match status" value="1"/>
</dbReference>
<gene>
    <name evidence="2" type="ORF">CUN85_08955</name>
</gene>